<organism evidence="1 2">
    <name type="scientific">Paraglomus occultum</name>
    <dbReference type="NCBI Taxonomy" id="144539"/>
    <lineage>
        <taxon>Eukaryota</taxon>
        <taxon>Fungi</taxon>
        <taxon>Fungi incertae sedis</taxon>
        <taxon>Mucoromycota</taxon>
        <taxon>Glomeromycotina</taxon>
        <taxon>Glomeromycetes</taxon>
        <taxon>Paraglomerales</taxon>
        <taxon>Paraglomeraceae</taxon>
        <taxon>Paraglomus</taxon>
    </lineage>
</organism>
<protein>
    <submittedName>
        <fullName evidence="1">9686_t:CDS:1</fullName>
    </submittedName>
</protein>
<dbReference type="EMBL" id="CAJVPJ010002443">
    <property type="protein sequence ID" value="CAG8621426.1"/>
    <property type="molecule type" value="Genomic_DNA"/>
</dbReference>
<dbReference type="OrthoDB" id="2380651at2759"/>
<accession>A0A9N9GS14</accession>
<keyword evidence="2" id="KW-1185">Reference proteome</keyword>
<evidence type="ECO:0000313" key="1">
    <source>
        <dbReference type="EMBL" id="CAG8621426.1"/>
    </source>
</evidence>
<feature type="non-terminal residue" evidence="1">
    <location>
        <position position="364"/>
    </location>
</feature>
<proteinExistence type="predicted"/>
<gene>
    <name evidence="1" type="ORF">POCULU_LOCUS8439</name>
</gene>
<dbReference type="AlphaFoldDB" id="A0A9N9GS14"/>
<name>A0A9N9GS14_9GLOM</name>
<dbReference type="Proteomes" id="UP000789572">
    <property type="component" value="Unassembled WGS sequence"/>
</dbReference>
<comment type="caution">
    <text evidence="1">The sequence shown here is derived from an EMBL/GenBank/DDBJ whole genome shotgun (WGS) entry which is preliminary data.</text>
</comment>
<reference evidence="1" key="1">
    <citation type="submission" date="2021-06" db="EMBL/GenBank/DDBJ databases">
        <authorList>
            <person name="Kallberg Y."/>
            <person name="Tangrot J."/>
            <person name="Rosling A."/>
        </authorList>
    </citation>
    <scope>NUCLEOTIDE SEQUENCE</scope>
    <source>
        <strain evidence="1">IA702</strain>
    </source>
</reference>
<sequence>MSAVATKIVGKHNLSPKMSVTDLSQYTSEFLENLTDDRKRNQARRRLREGFKFSSEQVGVLIPNQRGGKNKTINLVEGSYRIAVAKIPKSSEEEIIREITKRILQNRYGFSEGQVDDLFALQSDLRHLSIQENVQPKSKTTHKVPCSAVNIVISKRQNLLSSKDRVPQETIGEMAHRLLRDKLSIRDIRAEAHALALSAKNANAGSSRLFRLRRELKSLGALPTIIDATKFPDITEKANEIQRDNREKAEANRIDYPDEFTLESVKERLDAYDLKTSPDYLALADVMIMLCIRPAELITLRITDSGVTGYAKNRGQPDIPRKFRSMEKNQERAKELLNWCRITYNFSKHIGFRIIVFSHGLVEK</sequence>
<evidence type="ECO:0000313" key="2">
    <source>
        <dbReference type="Proteomes" id="UP000789572"/>
    </source>
</evidence>